<proteinExistence type="predicted"/>
<accession>A0A9Q1JKM1</accession>
<keyword evidence="2" id="KW-0694">RNA-binding</keyword>
<evidence type="ECO:0000256" key="1">
    <source>
        <dbReference type="ARBA" id="ARBA00022946"/>
    </source>
</evidence>
<dbReference type="InterPro" id="IPR035979">
    <property type="entry name" value="RBD_domain_sf"/>
</dbReference>
<dbReference type="EMBL" id="JAKOGI010002241">
    <property type="protein sequence ID" value="KAJ8422493.1"/>
    <property type="molecule type" value="Genomic_DNA"/>
</dbReference>
<sequence length="301" mass="33197">MALSIEALVSSAKLALSSSKLRPSYTLKTNSFLRIAQNSPSLTITRCCNSFTAKPSSEFTNPDTNCAKNNHSTFKFQANSVSDSRNVSTLLFPGGFKHWRVNMDIPPPGFSSKAQAVDFYVNILTKVLGNEKDAQMCLYRVSWESNFGFCCMLDEESSQELSAVPGVLSVQSDEHSGSENKECGGSNLSSNAPDSTETTEISKTKLFITGLSFYTSEKTLRSAFEPFGEVVEVKVIMDKISKRSKGYAFVEYTTEEAATTALQEMNGKIINGWMIVVDRVKGKPRYNRGQKSISLQDRKLA</sequence>
<feature type="compositionally biased region" description="Basic and acidic residues" evidence="3">
    <location>
        <begin position="172"/>
        <end position="182"/>
    </location>
</feature>
<dbReference type="GO" id="GO:0003723">
    <property type="term" value="F:RNA binding"/>
    <property type="evidence" value="ECO:0007669"/>
    <property type="project" value="UniProtKB-UniRule"/>
</dbReference>
<protein>
    <recommendedName>
        <fullName evidence="4">RRM domain-containing protein</fullName>
    </recommendedName>
</protein>
<dbReference type="GO" id="GO:0005739">
    <property type="term" value="C:mitochondrion"/>
    <property type="evidence" value="ECO:0007669"/>
    <property type="project" value="TreeGrafter"/>
</dbReference>
<dbReference type="PANTHER" id="PTHR31346:SF11">
    <property type="entry name" value="ORGANELLE RRM DOMAIN-CONTAINING PROTEIN 1, CHLOROPLASTIC"/>
    <property type="match status" value="1"/>
</dbReference>
<name>A0A9Q1JKM1_9CARY</name>
<dbReference type="GO" id="GO:0080156">
    <property type="term" value="P:mitochondrial mRNA modification"/>
    <property type="evidence" value="ECO:0007669"/>
    <property type="project" value="TreeGrafter"/>
</dbReference>
<comment type="caution">
    <text evidence="5">The sequence shown here is derived from an EMBL/GenBank/DDBJ whole genome shotgun (WGS) entry which is preliminary data.</text>
</comment>
<dbReference type="AlphaFoldDB" id="A0A9Q1JKM1"/>
<dbReference type="InterPro" id="IPR054059">
    <property type="entry name" value="MORF/ORRM1/DAG-like_MORF"/>
</dbReference>
<dbReference type="Gene3D" id="3.30.70.330">
    <property type="match status" value="1"/>
</dbReference>
<evidence type="ECO:0000256" key="2">
    <source>
        <dbReference type="PROSITE-ProRule" id="PRU00176"/>
    </source>
</evidence>
<keyword evidence="6" id="KW-1185">Reference proteome</keyword>
<dbReference type="Pfam" id="PF21864">
    <property type="entry name" value="MORF_dom"/>
    <property type="match status" value="1"/>
</dbReference>
<dbReference type="PROSITE" id="PS50102">
    <property type="entry name" value="RRM"/>
    <property type="match status" value="1"/>
</dbReference>
<dbReference type="SMART" id="SM00360">
    <property type="entry name" value="RRM"/>
    <property type="match status" value="1"/>
</dbReference>
<evidence type="ECO:0000313" key="6">
    <source>
        <dbReference type="Proteomes" id="UP001153076"/>
    </source>
</evidence>
<evidence type="ECO:0000313" key="5">
    <source>
        <dbReference type="EMBL" id="KAJ8422493.1"/>
    </source>
</evidence>
<dbReference type="InterPro" id="IPR039206">
    <property type="entry name" value="MORF/ORRM1/DAG-like"/>
</dbReference>
<feature type="compositionally biased region" description="Polar residues" evidence="3">
    <location>
        <begin position="186"/>
        <end position="197"/>
    </location>
</feature>
<gene>
    <name evidence="5" type="ORF">Cgig2_000562</name>
</gene>
<dbReference type="GO" id="GO:0016554">
    <property type="term" value="P:cytidine to uridine editing"/>
    <property type="evidence" value="ECO:0007669"/>
    <property type="project" value="InterPro"/>
</dbReference>
<dbReference type="OrthoDB" id="4207594at2759"/>
<evidence type="ECO:0000256" key="3">
    <source>
        <dbReference type="SAM" id="MobiDB-lite"/>
    </source>
</evidence>
<dbReference type="SUPFAM" id="SSF54928">
    <property type="entry name" value="RNA-binding domain, RBD"/>
    <property type="match status" value="1"/>
</dbReference>
<feature type="domain" description="RRM" evidence="4">
    <location>
        <begin position="204"/>
        <end position="282"/>
    </location>
</feature>
<dbReference type="InterPro" id="IPR037045">
    <property type="entry name" value="S8pro/Inhibitor_I9_sf"/>
</dbReference>
<evidence type="ECO:0000259" key="4">
    <source>
        <dbReference type="PROSITE" id="PS50102"/>
    </source>
</evidence>
<feature type="region of interest" description="Disordered" evidence="3">
    <location>
        <begin position="169"/>
        <end position="197"/>
    </location>
</feature>
<dbReference type="Gene3D" id="3.30.70.80">
    <property type="entry name" value="Peptidase S8 propeptide/proteinase inhibitor I9"/>
    <property type="match status" value="1"/>
</dbReference>
<keyword evidence="1" id="KW-0809">Transit peptide</keyword>
<organism evidence="5 6">
    <name type="scientific">Carnegiea gigantea</name>
    <dbReference type="NCBI Taxonomy" id="171969"/>
    <lineage>
        <taxon>Eukaryota</taxon>
        <taxon>Viridiplantae</taxon>
        <taxon>Streptophyta</taxon>
        <taxon>Embryophyta</taxon>
        <taxon>Tracheophyta</taxon>
        <taxon>Spermatophyta</taxon>
        <taxon>Magnoliopsida</taxon>
        <taxon>eudicotyledons</taxon>
        <taxon>Gunneridae</taxon>
        <taxon>Pentapetalae</taxon>
        <taxon>Caryophyllales</taxon>
        <taxon>Cactineae</taxon>
        <taxon>Cactaceae</taxon>
        <taxon>Cactoideae</taxon>
        <taxon>Echinocereeae</taxon>
        <taxon>Carnegiea</taxon>
    </lineage>
</organism>
<dbReference type="PANTHER" id="PTHR31346">
    <property type="entry name" value="MULTIPLE ORGANELLAR RNA EDITING FACTOR 2, CHLOROPLASTIC-RELATED-RELATED"/>
    <property type="match status" value="1"/>
</dbReference>
<reference evidence="5" key="1">
    <citation type="submission" date="2022-04" db="EMBL/GenBank/DDBJ databases">
        <title>Carnegiea gigantea Genome sequencing and assembly v2.</title>
        <authorList>
            <person name="Copetti D."/>
            <person name="Sanderson M.J."/>
            <person name="Burquez A."/>
            <person name="Wojciechowski M.F."/>
        </authorList>
    </citation>
    <scope>NUCLEOTIDE SEQUENCE</scope>
    <source>
        <strain evidence="5">SGP5-SGP5p</strain>
        <tissue evidence="5">Aerial part</tissue>
    </source>
</reference>
<dbReference type="Pfam" id="PF00076">
    <property type="entry name" value="RRM_1"/>
    <property type="match status" value="1"/>
</dbReference>
<dbReference type="InterPro" id="IPR000504">
    <property type="entry name" value="RRM_dom"/>
</dbReference>
<dbReference type="InterPro" id="IPR012677">
    <property type="entry name" value="Nucleotide-bd_a/b_plait_sf"/>
</dbReference>
<dbReference type="Proteomes" id="UP001153076">
    <property type="component" value="Unassembled WGS sequence"/>
</dbReference>